<keyword evidence="3" id="KW-1185">Reference proteome</keyword>
<gene>
    <name evidence="2" type="ORF">Cflav_PD1927</name>
</gene>
<evidence type="ECO:0000259" key="1">
    <source>
        <dbReference type="Pfam" id="PF13229"/>
    </source>
</evidence>
<dbReference type="Gene3D" id="2.160.20.10">
    <property type="entry name" value="Single-stranded right-handed beta-helix, Pectin lyase-like"/>
    <property type="match status" value="1"/>
</dbReference>
<dbReference type="InterPro" id="IPR011050">
    <property type="entry name" value="Pectin_lyase_fold/virulence"/>
</dbReference>
<feature type="domain" description="Right handed beta helix" evidence="1">
    <location>
        <begin position="112"/>
        <end position="252"/>
    </location>
</feature>
<dbReference type="STRING" id="320771.Cflav_PD1927"/>
<evidence type="ECO:0000313" key="2">
    <source>
        <dbReference type="EMBL" id="EEF59379.1"/>
    </source>
</evidence>
<dbReference type="RefSeq" id="WP_007416665.1">
    <property type="nucleotide sequence ID" value="NZ_ABOX02000029.1"/>
</dbReference>
<comment type="caution">
    <text evidence="2">The sequence shown here is derived from an EMBL/GenBank/DDBJ whole genome shotgun (WGS) entry which is preliminary data.</text>
</comment>
<reference evidence="2 3" key="1">
    <citation type="journal article" date="2011" name="J. Bacteriol.">
        <title>Genome sequence of 'Pedosphaera parvula' Ellin514, an aerobic Verrucomicrobial isolate from pasture soil.</title>
        <authorList>
            <person name="Kant R."/>
            <person name="van Passel M.W."/>
            <person name="Sangwan P."/>
            <person name="Palva A."/>
            <person name="Lucas S."/>
            <person name="Copeland A."/>
            <person name="Lapidus A."/>
            <person name="Glavina Del Rio T."/>
            <person name="Dalin E."/>
            <person name="Tice H."/>
            <person name="Bruce D."/>
            <person name="Goodwin L."/>
            <person name="Pitluck S."/>
            <person name="Chertkov O."/>
            <person name="Larimer F.W."/>
            <person name="Land M.L."/>
            <person name="Hauser L."/>
            <person name="Brettin T.S."/>
            <person name="Detter J.C."/>
            <person name="Han S."/>
            <person name="de Vos W.M."/>
            <person name="Janssen P.H."/>
            <person name="Smidt H."/>
        </authorList>
    </citation>
    <scope>NUCLEOTIDE SEQUENCE [LARGE SCALE GENOMIC DNA]</scope>
    <source>
        <strain evidence="2 3">Ellin514</strain>
    </source>
</reference>
<name>B9XLH6_PEDPL</name>
<dbReference type="SUPFAM" id="SSF51126">
    <property type="entry name" value="Pectin lyase-like"/>
    <property type="match status" value="1"/>
</dbReference>
<sequence length="376" mass="37674" precursor="true">MKSTPQSIACILVLLCFSWIPCSFGQGSLTPPGAPAPTMKTLDQVEARTPISSLPFVITTSGSYYLVGSLTASQGTNGITVAVDNVSIDLNGFALIGKPGSSNGVFATPSIRNISVRNGTVRNWGRSGIAATNTLNGLFEEVRADSNSGIGIDTGNGAVISKCVSISNGGIGINGGNGSSIKDCTAESNGGAGINSSSGSTITGCASQYNTGVGILASPGTSIKNCSVQSNGGGGISAAGACNIVGCAVYSNTGIGISTFLSTVQDCTVINNTGDGIYMVSYGVILNNNAYGNGGFTASNNNIHVSGSYNRIEGNHVTLGYTGIRVDTSGNVIIKNSSGGQGAANYIVAAGNLFGPTLSSLAALATNSNPHANYDF</sequence>
<dbReference type="SMART" id="SM00710">
    <property type="entry name" value="PbH1"/>
    <property type="match status" value="7"/>
</dbReference>
<dbReference type="InterPro" id="IPR039448">
    <property type="entry name" value="Beta_helix"/>
</dbReference>
<dbReference type="AlphaFoldDB" id="B9XLH6"/>
<dbReference type="Pfam" id="PF13229">
    <property type="entry name" value="Beta_helix"/>
    <property type="match status" value="1"/>
</dbReference>
<dbReference type="InterPro" id="IPR006626">
    <property type="entry name" value="PbH1"/>
</dbReference>
<dbReference type="EMBL" id="ABOX02000029">
    <property type="protein sequence ID" value="EEF59379.1"/>
    <property type="molecule type" value="Genomic_DNA"/>
</dbReference>
<dbReference type="OrthoDB" id="236566at2"/>
<dbReference type="Proteomes" id="UP000003688">
    <property type="component" value="Unassembled WGS sequence"/>
</dbReference>
<evidence type="ECO:0000313" key="3">
    <source>
        <dbReference type="Proteomes" id="UP000003688"/>
    </source>
</evidence>
<accession>B9XLH6</accession>
<protein>
    <recommendedName>
        <fullName evidence="1">Right handed beta helix domain-containing protein</fullName>
    </recommendedName>
</protein>
<dbReference type="InterPro" id="IPR012334">
    <property type="entry name" value="Pectin_lyas_fold"/>
</dbReference>
<proteinExistence type="predicted"/>
<organism evidence="2 3">
    <name type="scientific">Pedosphaera parvula (strain Ellin514)</name>
    <dbReference type="NCBI Taxonomy" id="320771"/>
    <lineage>
        <taxon>Bacteria</taxon>
        <taxon>Pseudomonadati</taxon>
        <taxon>Verrucomicrobiota</taxon>
        <taxon>Pedosphaerae</taxon>
        <taxon>Pedosphaerales</taxon>
        <taxon>Pedosphaeraceae</taxon>
        <taxon>Pedosphaera</taxon>
    </lineage>
</organism>